<proteinExistence type="predicted"/>
<dbReference type="KEGG" id="vg:77932611"/>
<name>A0AAE9GZM2_9CAUD</name>
<dbReference type="RefSeq" id="YP_010656713.1">
    <property type="nucleotide sequence ID" value="NC_070840.1"/>
</dbReference>
<protein>
    <submittedName>
        <fullName evidence="1">Uncharacterized protein</fullName>
    </submittedName>
</protein>
<reference evidence="1" key="1">
    <citation type="submission" date="2022-02" db="EMBL/GenBank/DDBJ databases">
        <title>The Aeromonas hydrophila phage ZPAH14.</title>
        <authorList>
            <person name="Li J."/>
        </authorList>
    </citation>
    <scope>NUCLEOTIDE SEQUENCE</scope>
</reference>
<evidence type="ECO:0000313" key="2">
    <source>
        <dbReference type="Proteomes" id="UP000830307"/>
    </source>
</evidence>
<dbReference type="EMBL" id="OM810291">
    <property type="protein sequence ID" value="UOT58004.1"/>
    <property type="molecule type" value="Genomic_DNA"/>
</dbReference>
<evidence type="ECO:0000313" key="1">
    <source>
        <dbReference type="EMBL" id="UOT58004.1"/>
    </source>
</evidence>
<keyword evidence="2" id="KW-1185">Reference proteome</keyword>
<dbReference type="GeneID" id="77932611"/>
<accession>A0AAE9GZM2</accession>
<dbReference type="Proteomes" id="UP000830307">
    <property type="component" value="Segment"/>
</dbReference>
<sequence length="229" mass="25703">MKPLNITAVTQEKLSAQAENLRLGDSIRAIILNQLQSIGGDQVFAVVAGGAVRDFWAATMYGLDLQGSGDIDICVIGLDVFDSDTFDADCLLVDVANNLRAHGYNVDKTQRHWNSEYEHRQDRLSLVMQMEVNGLDIDFLFYVPRVTTLPEMFETFDAPLNKFALSSVVHDELVVENFGFCPKEPNYIYNAPVGTDKLMERADKMYQRWQAVRTAHIGRAAHPYANIKG</sequence>
<organism evidence="1 2">
    <name type="scientific">Aeromonas phage ZPAH14</name>
    <dbReference type="NCBI Taxonomy" id="2924887"/>
    <lineage>
        <taxon>Viruses</taxon>
        <taxon>Duplodnaviria</taxon>
        <taxon>Heunggongvirae</taxon>
        <taxon>Uroviricota</taxon>
        <taxon>Caudoviricetes</taxon>
        <taxon>Chaseviridae</taxon>
        <taxon>Nefertitivirinae</taxon>
        <taxon>Shantouvirus</taxon>
        <taxon>Shantouvirus ZPAH14</taxon>
    </lineage>
</organism>